<name>A0A832ZWX6_CALS0</name>
<accession>A0A832ZWX6</accession>
<dbReference type="AlphaFoldDB" id="A0A832ZWX6"/>
<dbReference type="Pfam" id="PF00575">
    <property type="entry name" value="S1"/>
    <property type="match status" value="1"/>
</dbReference>
<comment type="similarity">
    <text evidence="1">Belongs to the eIF-2-alpha family.</text>
</comment>
<dbReference type="PROSITE" id="PS50126">
    <property type="entry name" value="S1"/>
    <property type="match status" value="1"/>
</dbReference>
<organism evidence="5 6">
    <name type="scientific">Caldiarchaeum subterraneum</name>
    <dbReference type="NCBI Taxonomy" id="311458"/>
    <lineage>
        <taxon>Archaea</taxon>
        <taxon>Nitrososphaerota</taxon>
        <taxon>Candidatus Caldarchaeales</taxon>
        <taxon>Candidatus Caldarchaeaceae</taxon>
        <taxon>Candidatus Caldarchaeum</taxon>
    </lineage>
</organism>
<dbReference type="Proteomes" id="UP000608579">
    <property type="component" value="Unassembled WGS sequence"/>
</dbReference>
<dbReference type="PANTHER" id="PTHR10602:SF0">
    <property type="entry name" value="EUKARYOTIC TRANSLATION INITIATION FACTOR 2 SUBUNIT 1"/>
    <property type="match status" value="1"/>
</dbReference>
<evidence type="ECO:0000313" key="5">
    <source>
        <dbReference type="EMBL" id="HIQ30372.1"/>
    </source>
</evidence>
<dbReference type="Gene3D" id="2.40.50.140">
    <property type="entry name" value="Nucleic acid-binding proteins"/>
    <property type="match status" value="1"/>
</dbReference>
<gene>
    <name evidence="5" type="ORF">EYH45_07405</name>
</gene>
<keyword evidence="3" id="KW-0648">Protein biosynthesis</keyword>
<dbReference type="InterPro" id="IPR012340">
    <property type="entry name" value="NA-bd_OB-fold"/>
</dbReference>
<dbReference type="InterPro" id="IPR003029">
    <property type="entry name" value="S1_domain"/>
</dbReference>
<dbReference type="SUPFAM" id="SSF50249">
    <property type="entry name" value="Nucleic acid-binding proteins"/>
    <property type="match status" value="1"/>
</dbReference>
<dbReference type="InterPro" id="IPR011488">
    <property type="entry name" value="TIF_2_asu"/>
</dbReference>
<dbReference type="InterPro" id="IPR024055">
    <property type="entry name" value="TIF2_asu_C"/>
</dbReference>
<dbReference type="SUPFAM" id="SSF110993">
    <property type="entry name" value="eIF-2-alpha, C-terminal domain"/>
    <property type="match status" value="1"/>
</dbReference>
<dbReference type="Gene3D" id="3.30.70.1130">
    <property type="entry name" value="EIF_2_alpha"/>
    <property type="match status" value="1"/>
</dbReference>
<comment type="caution">
    <text evidence="5">The sequence shown here is derived from an EMBL/GenBank/DDBJ whole genome shotgun (WGS) entry which is preliminary data.</text>
</comment>
<dbReference type="EMBL" id="DQVM01000144">
    <property type="protein sequence ID" value="HIQ30372.1"/>
    <property type="molecule type" value="Genomic_DNA"/>
</dbReference>
<dbReference type="SUPFAM" id="SSF116742">
    <property type="entry name" value="eIF2alpha middle domain-like"/>
    <property type="match status" value="1"/>
</dbReference>
<dbReference type="GO" id="GO:0043022">
    <property type="term" value="F:ribosome binding"/>
    <property type="evidence" value="ECO:0007669"/>
    <property type="project" value="TreeGrafter"/>
</dbReference>
<evidence type="ECO:0000256" key="2">
    <source>
        <dbReference type="ARBA" id="ARBA00022540"/>
    </source>
</evidence>
<dbReference type="InterPro" id="IPR024054">
    <property type="entry name" value="TIF2_asu_middle_sf"/>
</dbReference>
<dbReference type="PANTHER" id="PTHR10602">
    <property type="entry name" value="EUKARYOTIC TRANSLATION INITIATION FACTOR 2 SUBUNIT 1"/>
    <property type="match status" value="1"/>
</dbReference>
<dbReference type="GO" id="GO:0003723">
    <property type="term" value="F:RNA binding"/>
    <property type="evidence" value="ECO:0007669"/>
    <property type="project" value="InterPro"/>
</dbReference>
<dbReference type="GO" id="GO:0003743">
    <property type="term" value="F:translation initiation factor activity"/>
    <property type="evidence" value="ECO:0007669"/>
    <property type="project" value="UniProtKB-KW"/>
</dbReference>
<dbReference type="InterPro" id="IPR044126">
    <property type="entry name" value="S1_IF2_alpha"/>
</dbReference>
<evidence type="ECO:0000259" key="4">
    <source>
        <dbReference type="PROSITE" id="PS50126"/>
    </source>
</evidence>
<protein>
    <submittedName>
        <fullName evidence="5">S1 RNA-binding domain-containing protein</fullName>
    </submittedName>
</protein>
<feature type="domain" description="S1 motif" evidence="4">
    <location>
        <begin position="12"/>
        <end position="83"/>
    </location>
</feature>
<sequence length="263" mass="30628">MSKTETQFPDVGELIVGKVTRIDRFGAYLILEDYPGIEAFLHISEISLKWVRNIRDYIREGQRYVFKVIRVNPATYQVDVSLRRVSQKEKTEKMLEWKRRQKVNRILSILRERTKTPEKELNKLIREPYENDDEKIYEAFEKISEGDPVSQFFSGLSKKVEQELEILVKQEIKHKVAEIHGELVMSTTHRYGADAIRKAAAAAEALAGQKEEVTITVKGPPRYFLRIRTADRERAEELLNEILETTRQVLQEYGGVAEFKRTA</sequence>
<proteinExistence type="inferred from homology"/>
<keyword evidence="2" id="KW-0396">Initiation factor</keyword>
<dbReference type="Gene3D" id="1.10.150.190">
    <property type="entry name" value="Translation initiation factor 2, subunit 1, domain 2"/>
    <property type="match status" value="1"/>
</dbReference>
<dbReference type="Pfam" id="PF07541">
    <property type="entry name" value="EIF_2_alpha"/>
    <property type="match status" value="1"/>
</dbReference>
<reference evidence="5" key="1">
    <citation type="journal article" date="2020" name="ISME J.">
        <title>Gammaproteobacteria mediating utilization of methyl-, sulfur- and petroleum organic compounds in deep ocean hydrothermal plumes.</title>
        <authorList>
            <person name="Zhou Z."/>
            <person name="Liu Y."/>
            <person name="Pan J."/>
            <person name="Cron B.R."/>
            <person name="Toner B.M."/>
            <person name="Anantharaman K."/>
            <person name="Breier J.A."/>
            <person name="Dick G.J."/>
            <person name="Li M."/>
        </authorList>
    </citation>
    <scope>NUCLEOTIDE SEQUENCE</scope>
    <source>
        <strain evidence="5">SZUA-1515</strain>
    </source>
</reference>
<dbReference type="CDD" id="cd04452">
    <property type="entry name" value="S1_IF2_alpha"/>
    <property type="match status" value="1"/>
</dbReference>
<evidence type="ECO:0000256" key="3">
    <source>
        <dbReference type="ARBA" id="ARBA00022917"/>
    </source>
</evidence>
<dbReference type="SMART" id="SM00316">
    <property type="entry name" value="S1"/>
    <property type="match status" value="1"/>
</dbReference>
<evidence type="ECO:0000256" key="1">
    <source>
        <dbReference type="ARBA" id="ARBA00007223"/>
    </source>
</evidence>
<evidence type="ECO:0000313" key="6">
    <source>
        <dbReference type="Proteomes" id="UP000608579"/>
    </source>
</evidence>